<sequence>MAETPKADATDSISVHIGAAELAVVHHNGIRRLYDEAFLRPPFAYTEGARAEHEAGLARLRAIRGFGIAVAVLRGEPVGFAYGFPLPVDHQWWDGFPTPLPRAFTREWPGRTLTIEDLAVDSRYRRSGVARRLLAALLDSRGEERAVLSVQPAAEAAHAFYRATGWHKVGRKGPIPGIVPPYWDIYTTNMRRP</sequence>
<comment type="caution">
    <text evidence="2">The sequence shown here is derived from an EMBL/GenBank/DDBJ whole genome shotgun (WGS) entry which is preliminary data.</text>
</comment>
<protein>
    <submittedName>
        <fullName evidence="2">Acetyltransferase (GNAT) family protein</fullName>
    </submittedName>
</protein>
<evidence type="ECO:0000313" key="2">
    <source>
        <dbReference type="EMBL" id="PSK95729.1"/>
    </source>
</evidence>
<proteinExistence type="predicted"/>
<keyword evidence="3" id="KW-1185">Reference proteome</keyword>
<dbReference type="AlphaFoldDB" id="A0A2P8DEV8"/>
<reference evidence="2 3" key="1">
    <citation type="submission" date="2018-03" db="EMBL/GenBank/DDBJ databases">
        <title>Genomic Encyclopedia of Archaeal and Bacterial Type Strains, Phase II (KMG-II): from individual species to whole genera.</title>
        <authorList>
            <person name="Goeker M."/>
        </authorList>
    </citation>
    <scope>NUCLEOTIDE SEQUENCE [LARGE SCALE GENOMIC DNA]</scope>
    <source>
        <strain evidence="2 3">DSM 45312</strain>
    </source>
</reference>
<dbReference type="Proteomes" id="UP000240542">
    <property type="component" value="Unassembled WGS sequence"/>
</dbReference>
<dbReference type="Pfam" id="PF00583">
    <property type="entry name" value="Acetyltransf_1"/>
    <property type="match status" value="1"/>
</dbReference>
<dbReference type="RefSeq" id="WP_170134279.1">
    <property type="nucleotide sequence ID" value="NZ_PYGA01000014.1"/>
</dbReference>
<dbReference type="GO" id="GO:0016747">
    <property type="term" value="F:acyltransferase activity, transferring groups other than amino-acyl groups"/>
    <property type="evidence" value="ECO:0007669"/>
    <property type="project" value="InterPro"/>
</dbReference>
<name>A0A2P8DEV8_9ACTN</name>
<dbReference type="EMBL" id="PYGA01000014">
    <property type="protein sequence ID" value="PSK95729.1"/>
    <property type="molecule type" value="Genomic_DNA"/>
</dbReference>
<dbReference type="SUPFAM" id="SSF55729">
    <property type="entry name" value="Acyl-CoA N-acyltransferases (Nat)"/>
    <property type="match status" value="1"/>
</dbReference>
<evidence type="ECO:0000313" key="3">
    <source>
        <dbReference type="Proteomes" id="UP000240542"/>
    </source>
</evidence>
<keyword evidence="2" id="KW-0808">Transferase</keyword>
<accession>A0A2P8DEV8</accession>
<gene>
    <name evidence="2" type="ORF">CLV63_114162</name>
</gene>
<dbReference type="CDD" id="cd04301">
    <property type="entry name" value="NAT_SF"/>
    <property type="match status" value="1"/>
</dbReference>
<evidence type="ECO:0000259" key="1">
    <source>
        <dbReference type="PROSITE" id="PS51186"/>
    </source>
</evidence>
<dbReference type="Gene3D" id="3.40.630.30">
    <property type="match status" value="1"/>
</dbReference>
<dbReference type="PROSITE" id="PS51186">
    <property type="entry name" value="GNAT"/>
    <property type="match status" value="1"/>
</dbReference>
<organism evidence="2 3">
    <name type="scientific">Murinocardiopsis flavida</name>
    <dbReference type="NCBI Taxonomy" id="645275"/>
    <lineage>
        <taxon>Bacteria</taxon>
        <taxon>Bacillati</taxon>
        <taxon>Actinomycetota</taxon>
        <taxon>Actinomycetes</taxon>
        <taxon>Streptosporangiales</taxon>
        <taxon>Nocardiopsidaceae</taxon>
        <taxon>Murinocardiopsis</taxon>
    </lineage>
</organism>
<feature type="domain" description="N-acetyltransferase" evidence="1">
    <location>
        <begin position="17"/>
        <end position="189"/>
    </location>
</feature>
<dbReference type="InterPro" id="IPR000182">
    <property type="entry name" value="GNAT_dom"/>
</dbReference>
<dbReference type="InterPro" id="IPR016181">
    <property type="entry name" value="Acyl_CoA_acyltransferase"/>
</dbReference>